<dbReference type="Pfam" id="PF00931">
    <property type="entry name" value="NB-ARC"/>
    <property type="match status" value="1"/>
</dbReference>
<accession>A0ABN1NQS8</accession>
<evidence type="ECO:0000313" key="3">
    <source>
        <dbReference type="EMBL" id="GAA0914621.1"/>
    </source>
</evidence>
<protein>
    <recommendedName>
        <fullName evidence="2">NB-ARC domain-containing protein</fullName>
    </recommendedName>
</protein>
<dbReference type="InterPro" id="IPR002182">
    <property type="entry name" value="NB-ARC"/>
</dbReference>
<dbReference type="Gene3D" id="1.25.40.10">
    <property type="entry name" value="Tetratricopeptide repeat domain"/>
    <property type="match status" value="1"/>
</dbReference>
<evidence type="ECO:0000259" key="2">
    <source>
        <dbReference type="Pfam" id="PF00931"/>
    </source>
</evidence>
<reference evidence="3 4" key="1">
    <citation type="journal article" date="2019" name="Int. J. Syst. Evol. Microbiol.">
        <title>The Global Catalogue of Microorganisms (GCM) 10K type strain sequencing project: providing services to taxonomists for standard genome sequencing and annotation.</title>
        <authorList>
            <consortium name="The Broad Institute Genomics Platform"/>
            <consortium name="The Broad Institute Genome Sequencing Center for Infectious Disease"/>
            <person name="Wu L."/>
            <person name="Ma J."/>
        </authorList>
    </citation>
    <scope>NUCLEOTIDE SEQUENCE [LARGE SCALE GENOMIC DNA]</scope>
    <source>
        <strain evidence="3 4">JCM 10673</strain>
    </source>
</reference>
<comment type="caution">
    <text evidence="3">The sequence shown here is derived from an EMBL/GenBank/DDBJ whole genome shotgun (WGS) entry which is preliminary data.</text>
</comment>
<dbReference type="SUPFAM" id="SSF52540">
    <property type="entry name" value="P-loop containing nucleoside triphosphate hydrolases"/>
    <property type="match status" value="1"/>
</dbReference>
<dbReference type="InterPro" id="IPR009003">
    <property type="entry name" value="Peptidase_S1_PA"/>
</dbReference>
<organism evidence="3 4">
    <name type="scientific">Streptomyces thermoalcalitolerans</name>
    <dbReference type="NCBI Taxonomy" id="65605"/>
    <lineage>
        <taxon>Bacteria</taxon>
        <taxon>Bacillati</taxon>
        <taxon>Actinomycetota</taxon>
        <taxon>Actinomycetes</taxon>
        <taxon>Kitasatosporales</taxon>
        <taxon>Streptomycetaceae</taxon>
        <taxon>Streptomyces</taxon>
    </lineage>
</organism>
<evidence type="ECO:0000313" key="4">
    <source>
        <dbReference type="Proteomes" id="UP001501005"/>
    </source>
</evidence>
<dbReference type="RefSeq" id="WP_344049939.1">
    <property type="nucleotide sequence ID" value="NZ_BAAAHG010000020.1"/>
</dbReference>
<dbReference type="InterPro" id="IPR053137">
    <property type="entry name" value="NLR-like"/>
</dbReference>
<dbReference type="EMBL" id="BAAAHG010000020">
    <property type="protein sequence ID" value="GAA0914621.1"/>
    <property type="molecule type" value="Genomic_DNA"/>
</dbReference>
<dbReference type="Proteomes" id="UP001501005">
    <property type="component" value="Unassembled WGS sequence"/>
</dbReference>
<sequence length="843" mass="91060">MDPRRLVLVRTGGPDGSGSGYLVGPQLVLTALHVVFDEGRWAERVITWVGHPEYGDGLVERQAQVCWSDPRHGIPADNALDMALLWLEEPVPTPGGPVRWGRPRGVTPVPFQGMGFPAFAADAGNEAQVEYLRGDLPVVSTSSSGWVLDCQVWPAPRVDEQRPWAGASGAAIFCHGRLVGVVIEDNRTMDWRRLHAVPIHEALSLPGFADLVRRHGHPGTTTATEELTAESGASAGGTGVTWPVEVGPVPALATAFQPRRLLRERIDAARTKGGSVVLTQVLSGGGGVGKTQLAAACAVDALRKEGIDLVVWATATEGQQVITQYAQTAARLDLPSATGQDPEADARALLDWLATTRRRWLVVLDDIADPTALNRWWPVSRTGTGWVLATTRLKDARLTGGGRTRVDIDVYTPDEALAYLQDRLTGDGMEHLLDDRAPALVEALGLLPLALSYAAAYMINEELTCAAYLERFTDRRTRLEQILPETADAEGYGRQITAALLLSLDAVQAADSTGLAFSALRLSALFDPAGHPHALWATPPLLDYLTTHRTSPTADQTPQVTADQTHAALRLLHRYALLTCDTRAEPRAVRIHALTARAVRENTPHADLPRLAGAAADALLHIWPEVDQPHADLAAALRANSAALADHAHDFLWHPEGHPVLFRAGTSLFDAGLVAAATAYWQDMTSDSERMLGVDHPDTLSARVNLAVSYWQAGRTGEAIEIEERVLADSERVLGVDHPDTFLARANLAGSYGQAGRMGEAIDLQERVVADRERVLGSDHPNTLRVRANLAASYEQVGRMGEAIDLLERVLADSERMLGGDHPDTLAARAALEQMRQDGESTH</sequence>
<dbReference type="PRINTS" id="PR00364">
    <property type="entry name" value="DISEASERSIST"/>
</dbReference>
<dbReference type="InterPro" id="IPR043504">
    <property type="entry name" value="Peptidase_S1_PA_chymotrypsin"/>
</dbReference>
<feature type="region of interest" description="Disordered" evidence="1">
    <location>
        <begin position="215"/>
        <end position="236"/>
    </location>
</feature>
<gene>
    <name evidence="3" type="ORF">GCM10009549_29260</name>
</gene>
<evidence type="ECO:0000256" key="1">
    <source>
        <dbReference type="SAM" id="MobiDB-lite"/>
    </source>
</evidence>
<dbReference type="SUPFAM" id="SSF48452">
    <property type="entry name" value="TPR-like"/>
    <property type="match status" value="1"/>
</dbReference>
<dbReference type="Gene3D" id="3.40.50.300">
    <property type="entry name" value="P-loop containing nucleotide triphosphate hydrolases"/>
    <property type="match status" value="1"/>
</dbReference>
<feature type="domain" description="NB-ARC" evidence="2">
    <location>
        <begin position="282"/>
        <end position="421"/>
    </location>
</feature>
<dbReference type="Pfam" id="PF13374">
    <property type="entry name" value="TPR_10"/>
    <property type="match status" value="1"/>
</dbReference>
<dbReference type="InterPro" id="IPR027417">
    <property type="entry name" value="P-loop_NTPase"/>
</dbReference>
<dbReference type="InterPro" id="IPR011990">
    <property type="entry name" value="TPR-like_helical_dom_sf"/>
</dbReference>
<name>A0ABN1NQS8_9ACTN</name>
<feature type="compositionally biased region" description="Low complexity" evidence="1">
    <location>
        <begin position="219"/>
        <end position="233"/>
    </location>
</feature>
<dbReference type="PANTHER" id="PTHR46082:SF6">
    <property type="entry name" value="AAA+ ATPASE DOMAIN-CONTAINING PROTEIN-RELATED"/>
    <property type="match status" value="1"/>
</dbReference>
<dbReference type="Gene3D" id="2.40.10.10">
    <property type="entry name" value="Trypsin-like serine proteases"/>
    <property type="match status" value="2"/>
</dbReference>
<dbReference type="PANTHER" id="PTHR46082">
    <property type="entry name" value="ATP/GTP-BINDING PROTEIN-RELATED"/>
    <property type="match status" value="1"/>
</dbReference>
<keyword evidence="4" id="KW-1185">Reference proteome</keyword>
<dbReference type="SUPFAM" id="SSF50494">
    <property type="entry name" value="Trypsin-like serine proteases"/>
    <property type="match status" value="1"/>
</dbReference>
<dbReference type="Pfam" id="PF13424">
    <property type="entry name" value="TPR_12"/>
    <property type="match status" value="1"/>
</dbReference>
<proteinExistence type="predicted"/>